<dbReference type="VEuPathDB" id="FungiDB:LEMA_P058640.1"/>
<proteinExistence type="predicted"/>
<sequence length="55" mass="5375">MAGYASPSAPLSLPTGHAQSASPAGAKSQRDDVVVVIVVIVVVVVVVVLAAACFG</sequence>
<evidence type="ECO:0000313" key="4">
    <source>
        <dbReference type="Proteomes" id="UP000002668"/>
    </source>
</evidence>
<accession>E4ZHJ7</accession>
<keyword evidence="2" id="KW-0472">Membrane</keyword>
<keyword evidence="4" id="KW-1185">Reference proteome</keyword>
<organism evidence="4">
    <name type="scientific">Leptosphaeria maculans (strain JN3 / isolate v23.1.3 / race Av1-4-5-6-7-8)</name>
    <name type="common">Blackleg fungus</name>
    <name type="synonym">Phoma lingam</name>
    <dbReference type="NCBI Taxonomy" id="985895"/>
    <lineage>
        <taxon>Eukaryota</taxon>
        <taxon>Fungi</taxon>
        <taxon>Dikarya</taxon>
        <taxon>Ascomycota</taxon>
        <taxon>Pezizomycotina</taxon>
        <taxon>Dothideomycetes</taxon>
        <taxon>Pleosporomycetidae</taxon>
        <taxon>Pleosporales</taxon>
        <taxon>Pleosporineae</taxon>
        <taxon>Leptosphaeriaceae</taxon>
        <taxon>Plenodomus</taxon>
        <taxon>Plenodomus lingam/Leptosphaeria maculans species complex</taxon>
    </lineage>
</organism>
<keyword evidence="2" id="KW-0812">Transmembrane</keyword>
<feature type="transmembrane region" description="Helical" evidence="2">
    <location>
        <begin position="33"/>
        <end position="54"/>
    </location>
</feature>
<evidence type="ECO:0000256" key="2">
    <source>
        <dbReference type="SAM" id="Phobius"/>
    </source>
</evidence>
<name>E4ZHJ7_LEPMJ</name>
<gene>
    <name evidence="3" type="ORF">LEMA_P058640.1</name>
</gene>
<feature type="region of interest" description="Disordered" evidence="1">
    <location>
        <begin position="1"/>
        <end position="30"/>
    </location>
</feature>
<dbReference type="Proteomes" id="UP000002668">
    <property type="component" value="Genome"/>
</dbReference>
<keyword evidence="2" id="KW-1133">Transmembrane helix</keyword>
<evidence type="ECO:0000313" key="3">
    <source>
        <dbReference type="EMBL" id="CBX90830.1"/>
    </source>
</evidence>
<protein>
    <submittedName>
        <fullName evidence="3">Predicted protein</fullName>
    </submittedName>
</protein>
<dbReference type="AlphaFoldDB" id="E4ZHJ7"/>
<dbReference type="EMBL" id="FP929065">
    <property type="protein sequence ID" value="CBX90830.1"/>
    <property type="molecule type" value="Genomic_DNA"/>
</dbReference>
<dbReference type="InParanoid" id="E4ZHJ7"/>
<evidence type="ECO:0000256" key="1">
    <source>
        <dbReference type="SAM" id="MobiDB-lite"/>
    </source>
</evidence>
<reference evidence="4" key="1">
    <citation type="journal article" date="2011" name="Nat. Commun.">
        <title>Effector diversification within compartments of the Leptosphaeria maculans genome affected by Repeat-Induced Point mutations.</title>
        <authorList>
            <person name="Rouxel T."/>
            <person name="Grandaubert J."/>
            <person name="Hane J.K."/>
            <person name="Hoede C."/>
            <person name="van de Wouw A.P."/>
            <person name="Couloux A."/>
            <person name="Dominguez V."/>
            <person name="Anthouard V."/>
            <person name="Bally P."/>
            <person name="Bourras S."/>
            <person name="Cozijnsen A.J."/>
            <person name="Ciuffetti L.M."/>
            <person name="Degrave A."/>
            <person name="Dilmaghani A."/>
            <person name="Duret L."/>
            <person name="Fudal I."/>
            <person name="Goodwin S.B."/>
            <person name="Gout L."/>
            <person name="Glaser N."/>
            <person name="Linglin J."/>
            <person name="Kema G.H.J."/>
            <person name="Lapalu N."/>
            <person name="Lawrence C.B."/>
            <person name="May K."/>
            <person name="Meyer M."/>
            <person name="Ollivier B."/>
            <person name="Poulain J."/>
            <person name="Schoch C.L."/>
            <person name="Simon A."/>
            <person name="Spatafora J.W."/>
            <person name="Stachowiak A."/>
            <person name="Turgeon B.G."/>
            <person name="Tyler B.M."/>
            <person name="Vincent D."/>
            <person name="Weissenbach J."/>
            <person name="Amselem J."/>
            <person name="Quesneville H."/>
            <person name="Oliver R.P."/>
            <person name="Wincker P."/>
            <person name="Balesdent M.-H."/>
            <person name="Howlett B.J."/>
        </authorList>
    </citation>
    <scope>NUCLEOTIDE SEQUENCE [LARGE SCALE GENOMIC DNA]</scope>
    <source>
        <strain evidence="4">JN3 / isolate v23.1.3 / race Av1-4-5-6-7-8</strain>
    </source>
</reference>
<dbReference type="HOGENOM" id="CLU_3032789_0_0_1"/>